<feature type="region of interest" description="Disordered" evidence="1">
    <location>
        <begin position="1"/>
        <end position="48"/>
    </location>
</feature>
<keyword evidence="3" id="KW-1185">Reference proteome</keyword>
<dbReference type="Proteomes" id="UP000321118">
    <property type="component" value="Unassembled WGS sequence"/>
</dbReference>
<gene>
    <name evidence="2" type="ORF">CXY01_14240</name>
</gene>
<evidence type="ECO:0000256" key="1">
    <source>
        <dbReference type="SAM" id="MobiDB-lite"/>
    </source>
</evidence>
<feature type="compositionally biased region" description="Acidic residues" evidence="1">
    <location>
        <begin position="10"/>
        <end position="21"/>
    </location>
</feature>
<evidence type="ECO:0000313" key="3">
    <source>
        <dbReference type="Proteomes" id="UP000321118"/>
    </source>
</evidence>
<comment type="caution">
    <text evidence="2">The sequence shown here is derived from an EMBL/GenBank/DDBJ whole genome shotgun (WGS) entry which is preliminary data.</text>
</comment>
<reference evidence="2 3" key="1">
    <citation type="submission" date="2019-07" db="EMBL/GenBank/DDBJ databases">
        <title>Whole genome shotgun sequence of Cellulomonas xylanilytica NBRC 101102.</title>
        <authorList>
            <person name="Hosoyama A."/>
            <person name="Uohara A."/>
            <person name="Ohji S."/>
            <person name="Ichikawa N."/>
        </authorList>
    </citation>
    <scope>NUCLEOTIDE SEQUENCE [LARGE SCALE GENOMIC DNA]</scope>
    <source>
        <strain evidence="2 3">NBRC 101102</strain>
    </source>
</reference>
<dbReference type="EMBL" id="BJUB01000004">
    <property type="protein sequence ID" value="GEK20904.1"/>
    <property type="molecule type" value="Genomic_DNA"/>
</dbReference>
<proteinExistence type="predicted"/>
<name>A0A510V1Y2_9CELL</name>
<organism evidence="2 3">
    <name type="scientific">Cellulomonas xylanilytica</name>
    <dbReference type="NCBI Taxonomy" id="233583"/>
    <lineage>
        <taxon>Bacteria</taxon>
        <taxon>Bacillati</taxon>
        <taxon>Actinomycetota</taxon>
        <taxon>Actinomycetes</taxon>
        <taxon>Micrococcales</taxon>
        <taxon>Cellulomonadaceae</taxon>
        <taxon>Cellulomonas</taxon>
    </lineage>
</organism>
<accession>A0A510V1Y2</accession>
<evidence type="ECO:0000313" key="2">
    <source>
        <dbReference type="EMBL" id="GEK20904.1"/>
    </source>
</evidence>
<dbReference type="RefSeq" id="WP_186813318.1">
    <property type="nucleotide sequence ID" value="NZ_BJUB01000004.1"/>
</dbReference>
<dbReference type="AlphaFoldDB" id="A0A510V1Y2"/>
<protein>
    <submittedName>
        <fullName evidence="2">Uncharacterized protein</fullName>
    </submittedName>
</protein>
<sequence length="48" mass="5034">MSDRTPTGDDVPDLPDELDGLPDDRPKDSPPASEDPANPDAHGPIVQA</sequence>